<dbReference type="InterPro" id="IPR050367">
    <property type="entry name" value="APC_superfamily"/>
</dbReference>
<feature type="transmembrane region" description="Helical" evidence="12">
    <location>
        <begin position="128"/>
        <end position="146"/>
    </location>
</feature>
<feature type="transmembrane region" description="Helical" evidence="12">
    <location>
        <begin position="445"/>
        <end position="467"/>
    </location>
</feature>
<evidence type="ECO:0000256" key="7">
    <source>
        <dbReference type="ARBA" id="ARBA00022475"/>
    </source>
</evidence>
<protein>
    <recommendedName>
        <fullName evidence="4">Glutamate/gamma-aminobutyrate antiporter</fullName>
    </recommendedName>
</protein>
<keyword evidence="10 12" id="KW-1133">Transmembrane helix</keyword>
<comment type="catalytic activity">
    <reaction evidence="1">
        <text>4-aminobutanoate(in) + L-glutamate(out) = 4-aminobutanoate(out) + L-glutamate(in)</text>
        <dbReference type="Rhea" id="RHEA:28919"/>
        <dbReference type="ChEBI" id="CHEBI:29985"/>
        <dbReference type="ChEBI" id="CHEBI:59888"/>
    </reaction>
</comment>
<dbReference type="Gene3D" id="1.20.1740.10">
    <property type="entry name" value="Amino acid/polyamine transporter I"/>
    <property type="match status" value="1"/>
</dbReference>
<evidence type="ECO:0000256" key="2">
    <source>
        <dbReference type="ARBA" id="ARBA00004651"/>
    </source>
</evidence>
<evidence type="ECO:0000256" key="6">
    <source>
        <dbReference type="ARBA" id="ARBA00022449"/>
    </source>
</evidence>
<evidence type="ECO:0000313" key="14">
    <source>
        <dbReference type="Proteomes" id="UP000776983"/>
    </source>
</evidence>
<comment type="caution">
    <text evidence="13">The sequence shown here is derived from an EMBL/GenBank/DDBJ whole genome shotgun (WGS) entry which is preliminary data.</text>
</comment>
<feature type="transmembrane region" description="Helical" evidence="12">
    <location>
        <begin position="12"/>
        <end position="30"/>
    </location>
</feature>
<feature type="transmembrane region" description="Helical" evidence="12">
    <location>
        <begin position="198"/>
        <end position="217"/>
    </location>
</feature>
<dbReference type="RefSeq" id="WP_226952468.1">
    <property type="nucleotide sequence ID" value="NZ_JACDXW010000001.1"/>
</dbReference>
<evidence type="ECO:0000313" key="13">
    <source>
        <dbReference type="EMBL" id="MCB5362242.1"/>
    </source>
</evidence>
<evidence type="ECO:0000256" key="5">
    <source>
        <dbReference type="ARBA" id="ARBA00022448"/>
    </source>
</evidence>
<reference evidence="13 14" key="1">
    <citation type="submission" date="2020-07" db="EMBL/GenBank/DDBJ databases">
        <title>Pusillimonas sp. nov., isolated from poultry manure in Taiwan.</title>
        <authorList>
            <person name="Lin S.-Y."/>
            <person name="Tang Y.-S."/>
            <person name="Young C.-C."/>
        </authorList>
    </citation>
    <scope>NUCLEOTIDE SEQUENCE [LARGE SCALE GENOMIC DNA]</scope>
    <source>
        <strain evidence="13 14">CC-YST705</strain>
    </source>
</reference>
<keyword evidence="11 12" id="KW-0472">Membrane</keyword>
<organism evidence="13 14">
    <name type="scientific">Mesopusillimonas faecipullorum</name>
    <dbReference type="NCBI Taxonomy" id="2755040"/>
    <lineage>
        <taxon>Bacteria</taxon>
        <taxon>Pseudomonadati</taxon>
        <taxon>Pseudomonadota</taxon>
        <taxon>Betaproteobacteria</taxon>
        <taxon>Burkholderiales</taxon>
        <taxon>Alcaligenaceae</taxon>
        <taxon>Mesopusillimonas</taxon>
    </lineage>
</organism>
<feature type="transmembrane region" description="Helical" evidence="12">
    <location>
        <begin position="413"/>
        <end position="433"/>
    </location>
</feature>
<evidence type="ECO:0000256" key="11">
    <source>
        <dbReference type="ARBA" id="ARBA00023136"/>
    </source>
</evidence>
<dbReference type="EMBL" id="JACDXW010000001">
    <property type="protein sequence ID" value="MCB5362242.1"/>
    <property type="molecule type" value="Genomic_DNA"/>
</dbReference>
<evidence type="ECO:0000256" key="4">
    <source>
        <dbReference type="ARBA" id="ARBA00018235"/>
    </source>
</evidence>
<keyword evidence="7" id="KW-1003">Cell membrane</keyword>
<dbReference type="NCBIfam" id="TIGR00910">
    <property type="entry name" value="2A0307_GadC"/>
    <property type="match status" value="1"/>
</dbReference>
<keyword evidence="5" id="KW-0813">Transport</keyword>
<evidence type="ECO:0000256" key="10">
    <source>
        <dbReference type="ARBA" id="ARBA00022989"/>
    </source>
</evidence>
<feature type="transmembrane region" description="Helical" evidence="12">
    <location>
        <begin position="367"/>
        <end position="392"/>
    </location>
</feature>
<keyword evidence="9" id="KW-0029">Amino-acid transport</keyword>
<feature type="transmembrane region" description="Helical" evidence="12">
    <location>
        <begin position="158"/>
        <end position="178"/>
    </location>
</feature>
<comment type="similarity">
    <text evidence="3">Belongs to the amino acid-polyamine-organocation (APC) superfamily. Glutamate:GABA antiporter (GGA) (TC 2.A.3.7) family.</text>
</comment>
<evidence type="ECO:0000256" key="8">
    <source>
        <dbReference type="ARBA" id="ARBA00022692"/>
    </source>
</evidence>
<keyword evidence="8 12" id="KW-0812">Transmembrane</keyword>
<sequence>MSNTTGKPAVRQLSMLGFFAITASMVMAVYEYPTFATSGFSLVFFLLLGGLLWFIPVGLCSAEMATVEGWEEGGIFAWVSNTLGERWGFAAISFAYLQIAVGFIPMLYFVLGALSFILNWPALNTDPVTKTIAALIILWLLALTQLGGTKYTARLAKVGFFAGILLPALVLVGLAIAYLTSGAPLQIEISAASFFPDFTKIGTLVVFVAFILSYMGVEASATHVNEMSNPGRDYPRAMFLLMICAIGLSSIGGLSVASVIPHNEINLSAGVMQAFDALLNHFGSGLTWIARVISALLLLGVLAEIAAWIVGPSRGMLVTAQKGILPQKLAKVNKNGVPVALVFCQLTLTSIALIVLTNTGGGSNLSFLIALALTVVIYLTGYILLFLAYIHLIRKQPEKKRAYNIPGGTTFKVIIAFIGLAISILAFLVSFVPPSSLPGKEATDIYVGLLVVSYIIILLLPFVVYALHNKAGKTTNVELQHMTADTRPAYHLWIHPRARETHHVVVTHDQPIPEPKS</sequence>
<dbReference type="Pfam" id="PF13520">
    <property type="entry name" value="AA_permease_2"/>
    <property type="match status" value="1"/>
</dbReference>
<dbReference type="PANTHER" id="PTHR42770">
    <property type="entry name" value="AMINO ACID TRANSPORTER-RELATED"/>
    <property type="match status" value="1"/>
</dbReference>
<dbReference type="PANTHER" id="PTHR42770:SF15">
    <property type="entry name" value="GLUTAMATE_GAMMA-AMINOBUTYRATE ANTIPORTER-RELATED"/>
    <property type="match status" value="1"/>
</dbReference>
<feature type="transmembrane region" description="Helical" evidence="12">
    <location>
        <begin position="94"/>
        <end position="122"/>
    </location>
</feature>
<evidence type="ECO:0000256" key="12">
    <source>
        <dbReference type="SAM" id="Phobius"/>
    </source>
</evidence>
<gene>
    <name evidence="13" type="primary">gadC</name>
    <name evidence="13" type="ORF">H0484_00500</name>
</gene>
<dbReference type="InterPro" id="IPR002293">
    <property type="entry name" value="AA/rel_permease1"/>
</dbReference>
<name>A0ABS8C887_9BURK</name>
<feature type="transmembrane region" description="Helical" evidence="12">
    <location>
        <begin position="36"/>
        <end position="55"/>
    </location>
</feature>
<dbReference type="Proteomes" id="UP000776983">
    <property type="component" value="Unassembled WGS sequence"/>
</dbReference>
<feature type="transmembrane region" description="Helical" evidence="12">
    <location>
        <begin position="332"/>
        <end position="355"/>
    </location>
</feature>
<dbReference type="InterPro" id="IPR004759">
    <property type="entry name" value="Glu_antiport"/>
</dbReference>
<dbReference type="PIRSF" id="PIRSF006060">
    <property type="entry name" value="AA_transporter"/>
    <property type="match status" value="1"/>
</dbReference>
<feature type="transmembrane region" description="Helical" evidence="12">
    <location>
        <begin position="238"/>
        <end position="260"/>
    </location>
</feature>
<evidence type="ECO:0000256" key="9">
    <source>
        <dbReference type="ARBA" id="ARBA00022970"/>
    </source>
</evidence>
<evidence type="ECO:0000256" key="3">
    <source>
        <dbReference type="ARBA" id="ARBA00010503"/>
    </source>
</evidence>
<evidence type="ECO:0000256" key="1">
    <source>
        <dbReference type="ARBA" id="ARBA00001341"/>
    </source>
</evidence>
<feature type="transmembrane region" description="Helical" evidence="12">
    <location>
        <begin position="288"/>
        <end position="311"/>
    </location>
</feature>
<proteinExistence type="inferred from homology"/>
<comment type="subcellular location">
    <subcellularLocation>
        <location evidence="2">Cell membrane</location>
        <topology evidence="2">Multi-pass membrane protein</topology>
    </subcellularLocation>
</comment>
<keyword evidence="6" id="KW-0050">Antiport</keyword>
<accession>A0ABS8C887</accession>
<keyword evidence="14" id="KW-1185">Reference proteome</keyword>